<dbReference type="OrthoDB" id="1723324at2759"/>
<gene>
    <name evidence="1" type="ORF">F0562_001112</name>
</gene>
<sequence length="339" mass="36766">MQQNNQSSISCVKVELKYFILSILDDPIVSRVFGEAGFRSCDIKLAIVHPPTVSRFSRSRCPPLFLCNLTDSESSNRWGFNFPFAGVSGFENGDGNCRRIGEVFVNKKGRNPLLVGICANDALSSFIESVQKGKGGVLPAEIDGLSVICIEKEISEFLAKIGSEEMMGLKFKELGDLVVCCSGPGIVVNFGELKAFVDDESVDASRFPSIEKDWDLHLLPITSSQPSVGGLFSKPSLMGSFVPLGGFFSSPSEFKNLLGSTNQSTTRCGLCNEKYEQEASVVLKGGSTISVADQYSANLPSWLQMAKCDTSKKMDVAKAKDDDRTVLNCRTNGAAEKME</sequence>
<keyword evidence="2" id="KW-1185">Reference proteome</keyword>
<name>A0A5J5C1Z9_9ASTE</name>
<dbReference type="AlphaFoldDB" id="A0A5J5C1Z9"/>
<dbReference type="EMBL" id="CM018031">
    <property type="protein sequence ID" value="KAA8549415.1"/>
    <property type="molecule type" value="Genomic_DNA"/>
</dbReference>
<dbReference type="Proteomes" id="UP000325577">
    <property type="component" value="Linkage Group LG0"/>
</dbReference>
<proteinExistence type="predicted"/>
<evidence type="ECO:0000313" key="1">
    <source>
        <dbReference type="EMBL" id="KAA8549415.1"/>
    </source>
</evidence>
<accession>A0A5J5C1Z9</accession>
<organism evidence="1 2">
    <name type="scientific">Nyssa sinensis</name>
    <dbReference type="NCBI Taxonomy" id="561372"/>
    <lineage>
        <taxon>Eukaryota</taxon>
        <taxon>Viridiplantae</taxon>
        <taxon>Streptophyta</taxon>
        <taxon>Embryophyta</taxon>
        <taxon>Tracheophyta</taxon>
        <taxon>Spermatophyta</taxon>
        <taxon>Magnoliopsida</taxon>
        <taxon>eudicotyledons</taxon>
        <taxon>Gunneridae</taxon>
        <taxon>Pentapetalae</taxon>
        <taxon>asterids</taxon>
        <taxon>Cornales</taxon>
        <taxon>Nyssaceae</taxon>
        <taxon>Nyssa</taxon>
    </lineage>
</organism>
<dbReference type="PANTHER" id="PTHR43572:SF38">
    <property type="entry name" value="PROTEIN SMAX1-LIKE 6"/>
    <property type="match status" value="1"/>
</dbReference>
<reference evidence="1 2" key="1">
    <citation type="submission" date="2019-09" db="EMBL/GenBank/DDBJ databases">
        <title>A chromosome-level genome assembly of the Chinese tupelo Nyssa sinensis.</title>
        <authorList>
            <person name="Yang X."/>
            <person name="Kang M."/>
            <person name="Yang Y."/>
            <person name="Xiong H."/>
            <person name="Wang M."/>
            <person name="Zhang Z."/>
            <person name="Wang Z."/>
            <person name="Wu H."/>
            <person name="Ma T."/>
            <person name="Liu J."/>
            <person name="Xi Z."/>
        </authorList>
    </citation>
    <scope>NUCLEOTIDE SEQUENCE [LARGE SCALE GENOMIC DNA]</scope>
    <source>
        <strain evidence="1">J267</strain>
        <tissue evidence="1">Leaf</tissue>
    </source>
</reference>
<protein>
    <submittedName>
        <fullName evidence="1">Uncharacterized protein</fullName>
    </submittedName>
</protein>
<dbReference type="InterPro" id="IPR051650">
    <property type="entry name" value="SL_signaling_regulator"/>
</dbReference>
<dbReference type="PANTHER" id="PTHR43572">
    <property type="entry name" value="CHAPERONE PROTEIN CLPD, CHLOROPLASTIC"/>
    <property type="match status" value="1"/>
</dbReference>
<evidence type="ECO:0000313" key="2">
    <source>
        <dbReference type="Proteomes" id="UP000325577"/>
    </source>
</evidence>